<dbReference type="AlphaFoldDB" id="Q240M4"/>
<accession>Q240M4</accession>
<dbReference type="KEGG" id="tet:TTHERM_01117340"/>
<keyword evidence="2" id="KW-1185">Reference proteome</keyword>
<dbReference type="RefSeq" id="XP_001022486.2">
    <property type="nucleotide sequence ID" value="XM_001022486.2"/>
</dbReference>
<gene>
    <name evidence="1" type="ORF">TTHERM_01117340</name>
</gene>
<reference evidence="2" key="1">
    <citation type="journal article" date="2006" name="PLoS Biol.">
        <title>Macronuclear genome sequence of the ciliate Tetrahymena thermophila, a model eukaryote.</title>
        <authorList>
            <person name="Eisen J.A."/>
            <person name="Coyne R.S."/>
            <person name="Wu M."/>
            <person name="Wu D."/>
            <person name="Thiagarajan M."/>
            <person name="Wortman J.R."/>
            <person name="Badger J.H."/>
            <person name="Ren Q."/>
            <person name="Amedeo P."/>
            <person name="Jones K.M."/>
            <person name="Tallon L.J."/>
            <person name="Delcher A.L."/>
            <person name="Salzberg S.L."/>
            <person name="Silva J.C."/>
            <person name="Haas B.J."/>
            <person name="Majoros W.H."/>
            <person name="Farzad M."/>
            <person name="Carlton J.M."/>
            <person name="Smith R.K. Jr."/>
            <person name="Garg J."/>
            <person name="Pearlman R.E."/>
            <person name="Karrer K.M."/>
            <person name="Sun L."/>
            <person name="Manning G."/>
            <person name="Elde N.C."/>
            <person name="Turkewitz A.P."/>
            <person name="Asai D.J."/>
            <person name="Wilkes D.E."/>
            <person name="Wang Y."/>
            <person name="Cai H."/>
            <person name="Collins K."/>
            <person name="Stewart B.A."/>
            <person name="Lee S.R."/>
            <person name="Wilamowska K."/>
            <person name="Weinberg Z."/>
            <person name="Ruzzo W.L."/>
            <person name="Wloga D."/>
            <person name="Gaertig J."/>
            <person name="Frankel J."/>
            <person name="Tsao C.-C."/>
            <person name="Gorovsky M.A."/>
            <person name="Keeling P.J."/>
            <person name="Waller R.F."/>
            <person name="Patron N.J."/>
            <person name="Cherry J.M."/>
            <person name="Stover N.A."/>
            <person name="Krieger C.J."/>
            <person name="del Toro C."/>
            <person name="Ryder H.F."/>
            <person name="Williamson S.C."/>
            <person name="Barbeau R.A."/>
            <person name="Hamilton E.P."/>
            <person name="Orias E."/>
        </authorList>
    </citation>
    <scope>NUCLEOTIDE SEQUENCE [LARGE SCALE GENOMIC DNA]</scope>
    <source>
        <strain evidence="2">SB210</strain>
    </source>
</reference>
<dbReference type="InParanoid" id="Q240M4"/>
<dbReference type="Proteomes" id="UP000009168">
    <property type="component" value="Unassembled WGS sequence"/>
</dbReference>
<evidence type="ECO:0000313" key="1">
    <source>
        <dbReference type="EMBL" id="EAS02241.2"/>
    </source>
</evidence>
<dbReference type="GeneID" id="7828022"/>
<name>Q240M4_TETTS</name>
<dbReference type="EMBL" id="GG662545">
    <property type="protein sequence ID" value="EAS02241.2"/>
    <property type="molecule type" value="Genomic_DNA"/>
</dbReference>
<sequence>MGGQVGFSVVMRGNQQTLQHIQYLQYFQTELRAGNRQKNLRSLGNSNYPFTLLI</sequence>
<proteinExistence type="predicted"/>
<evidence type="ECO:0000313" key="2">
    <source>
        <dbReference type="Proteomes" id="UP000009168"/>
    </source>
</evidence>
<organism evidence="1 2">
    <name type="scientific">Tetrahymena thermophila (strain SB210)</name>
    <dbReference type="NCBI Taxonomy" id="312017"/>
    <lineage>
        <taxon>Eukaryota</taxon>
        <taxon>Sar</taxon>
        <taxon>Alveolata</taxon>
        <taxon>Ciliophora</taxon>
        <taxon>Intramacronucleata</taxon>
        <taxon>Oligohymenophorea</taxon>
        <taxon>Hymenostomatida</taxon>
        <taxon>Tetrahymenina</taxon>
        <taxon>Tetrahymenidae</taxon>
        <taxon>Tetrahymena</taxon>
    </lineage>
</organism>
<dbReference type="HOGENOM" id="CLU_2745668_0_0_1"/>
<protein>
    <submittedName>
        <fullName evidence="1">Uncharacterized protein</fullName>
    </submittedName>
</protein>